<reference evidence="1" key="1">
    <citation type="submission" date="2021-01" db="EMBL/GenBank/DDBJ databases">
        <title>Phytophthora aleatoria, a newly-described species from Pinus radiata is distinct from Phytophthora cactorum isolates based on comparative genomics.</title>
        <authorList>
            <person name="Mcdougal R."/>
            <person name="Panda P."/>
            <person name="Williams N."/>
            <person name="Studholme D.J."/>
        </authorList>
    </citation>
    <scope>NUCLEOTIDE SEQUENCE</scope>
    <source>
        <strain evidence="1">NZFS 4037</strain>
    </source>
</reference>
<evidence type="ECO:0000313" key="1">
    <source>
        <dbReference type="EMBL" id="KAG6944628.1"/>
    </source>
</evidence>
<dbReference type="AlphaFoldDB" id="A0A8J5I3R7"/>
<sequence>MSTSRYKVELVKFMSFKGEKVRQELLCITPDHRCHWMNKRADGDPEPNEDMRPIHTRSSTLELAKKAISAFMPRLNTKALPCHDVLQPTITLPSAQSPARISVASLSKRSKDLYELWHEYQFECSGLKPAKEFTPVERGANKFAYSRKNVFWDVITHLVRSGYTSDAAIDKVYQVYGR</sequence>
<keyword evidence="2" id="KW-1185">Reference proteome</keyword>
<name>A0A8J5I3R7_9STRA</name>
<comment type="caution">
    <text evidence="1">The sequence shown here is derived from an EMBL/GenBank/DDBJ whole genome shotgun (WGS) entry which is preliminary data.</text>
</comment>
<protein>
    <submittedName>
        <fullName evidence="1">Uncharacterized protein</fullName>
    </submittedName>
</protein>
<evidence type="ECO:0000313" key="2">
    <source>
        <dbReference type="Proteomes" id="UP000709295"/>
    </source>
</evidence>
<gene>
    <name evidence="1" type="ORF">JG688_00016988</name>
</gene>
<proteinExistence type="predicted"/>
<dbReference type="Proteomes" id="UP000709295">
    <property type="component" value="Unassembled WGS sequence"/>
</dbReference>
<dbReference type="EMBL" id="JAENGY010002319">
    <property type="protein sequence ID" value="KAG6944628.1"/>
    <property type="molecule type" value="Genomic_DNA"/>
</dbReference>
<accession>A0A8J5I3R7</accession>
<organism evidence="1 2">
    <name type="scientific">Phytophthora aleatoria</name>
    <dbReference type="NCBI Taxonomy" id="2496075"/>
    <lineage>
        <taxon>Eukaryota</taxon>
        <taxon>Sar</taxon>
        <taxon>Stramenopiles</taxon>
        <taxon>Oomycota</taxon>
        <taxon>Peronosporomycetes</taxon>
        <taxon>Peronosporales</taxon>
        <taxon>Peronosporaceae</taxon>
        <taxon>Phytophthora</taxon>
    </lineage>
</organism>